<evidence type="ECO:0000313" key="2">
    <source>
        <dbReference type="Proteomes" id="UP000030764"/>
    </source>
</evidence>
<reference evidence="1 2" key="1">
    <citation type="journal article" date="2014" name="Nat. Genet.">
        <title>Genome and transcriptome of the porcine whipworm Trichuris suis.</title>
        <authorList>
            <person name="Jex A.R."/>
            <person name="Nejsum P."/>
            <person name="Schwarz E.M."/>
            <person name="Hu L."/>
            <person name="Young N.D."/>
            <person name="Hall R.S."/>
            <person name="Korhonen P.K."/>
            <person name="Liao S."/>
            <person name="Thamsborg S."/>
            <person name="Xia J."/>
            <person name="Xu P."/>
            <person name="Wang S."/>
            <person name="Scheerlinck J.P."/>
            <person name="Hofmann A."/>
            <person name="Sternberg P.W."/>
            <person name="Wang J."/>
            <person name="Gasser R.B."/>
        </authorList>
    </citation>
    <scope>NUCLEOTIDE SEQUENCE [LARGE SCALE GENOMIC DNA]</scope>
    <source>
        <strain evidence="1">DCEP-RM93M</strain>
    </source>
</reference>
<dbReference type="AlphaFoldDB" id="A0A085MJM3"/>
<sequence length="591" mass="67596">MVNSTNAPEVLRLLDRCQELPASKDQTIMSKAYSGRYMSLLAWTCTTQDGSYSSSAGQNSAEGHSSYLIVDIASRFRDGEFNFNASVNCFMRNERIQLSMVITNGKFLSDHHFLDTSAVSRPSASIGSDVLGPRGCNKQLFVRSRNMETLLERKGTDEFGIRTAVGNFASTDDLDAMLVLRSIYFFIFRQLVDANIVTADCHLFNKYQSLDFVHHLGIFNTSNNRRITGAVGRLRRISLKKYLHEKARTFHLNEKALRVSSTVPLQETVKALVSTGQEGEYSCSRGSSAFLKLDQPHVPSFNEEARVENMIFDNFIDTHCFGMLDSNIIHQRKGLQHFEAHLSTAHESKSWYNKARTFHLNEKALRGNEGATDKHVSSTVPLQETVKALVSTGQEGEYSCSRGSSAFLKLDQPHVPSFNEEARVENMIFDNFIDTHCFGMLDSNIIHQRKGLQHFEAHLSTAHESKSWYNRKYECNDEKQVSCEDDQLNENQFNLNILEIEYTQRQEHADFRRLYASKGDNSVPWQSAVKPVKRQWISFVLHPMSWRGFKNQSPLSYWSLIYHSFWASYPYRPVIGRIKMSWDKDTVNLLM</sequence>
<dbReference type="EMBL" id="KL363188">
    <property type="protein sequence ID" value="KFD57419.1"/>
    <property type="molecule type" value="Genomic_DNA"/>
</dbReference>
<name>A0A085MJM3_9BILA</name>
<gene>
    <name evidence="1" type="ORF">M513_01522</name>
</gene>
<organism evidence="1 2">
    <name type="scientific">Trichuris suis</name>
    <name type="common">pig whipworm</name>
    <dbReference type="NCBI Taxonomy" id="68888"/>
    <lineage>
        <taxon>Eukaryota</taxon>
        <taxon>Metazoa</taxon>
        <taxon>Ecdysozoa</taxon>
        <taxon>Nematoda</taxon>
        <taxon>Enoplea</taxon>
        <taxon>Dorylaimia</taxon>
        <taxon>Trichinellida</taxon>
        <taxon>Trichuridae</taxon>
        <taxon>Trichuris</taxon>
    </lineage>
</organism>
<protein>
    <submittedName>
        <fullName evidence="1">Uncharacterized protein</fullName>
    </submittedName>
</protein>
<keyword evidence="2" id="KW-1185">Reference proteome</keyword>
<dbReference type="Proteomes" id="UP000030764">
    <property type="component" value="Unassembled WGS sequence"/>
</dbReference>
<accession>A0A085MJM3</accession>
<proteinExistence type="predicted"/>
<evidence type="ECO:0000313" key="1">
    <source>
        <dbReference type="EMBL" id="KFD57419.1"/>
    </source>
</evidence>